<dbReference type="RefSeq" id="WP_165181263.1">
    <property type="nucleotide sequence ID" value="NZ_JAAKZI010000008.1"/>
</dbReference>
<organism evidence="1 2">
    <name type="scientific">Arthrobacter silviterrae</name>
    <dbReference type="NCBI Taxonomy" id="2026658"/>
    <lineage>
        <taxon>Bacteria</taxon>
        <taxon>Bacillati</taxon>
        <taxon>Actinomycetota</taxon>
        <taxon>Actinomycetes</taxon>
        <taxon>Micrococcales</taxon>
        <taxon>Micrococcaceae</taxon>
        <taxon>Arthrobacter</taxon>
    </lineage>
</organism>
<dbReference type="EMBL" id="JAAKZI010000008">
    <property type="protein sequence ID" value="NGN83165.1"/>
    <property type="molecule type" value="Genomic_DNA"/>
</dbReference>
<evidence type="ECO:0000313" key="1">
    <source>
        <dbReference type="EMBL" id="NGN83165.1"/>
    </source>
</evidence>
<gene>
    <name evidence="1" type="ORF">G6N77_06770</name>
</gene>
<accession>A0ABX0DF83</accession>
<proteinExistence type="predicted"/>
<name>A0ABX0DF83_9MICC</name>
<evidence type="ECO:0000313" key="2">
    <source>
        <dbReference type="Proteomes" id="UP000479226"/>
    </source>
</evidence>
<protein>
    <submittedName>
        <fullName evidence="1">Uncharacterized protein</fullName>
    </submittedName>
</protein>
<keyword evidence="2" id="KW-1185">Reference proteome</keyword>
<reference evidence="1 2" key="1">
    <citation type="submission" date="2020-02" db="EMBL/GenBank/DDBJ databases">
        <title>Genome sequence of the type strain DSM 27180 of Arthrobacter silviterrae.</title>
        <authorList>
            <person name="Gao J."/>
            <person name="Sun J."/>
        </authorList>
    </citation>
    <scope>NUCLEOTIDE SEQUENCE [LARGE SCALE GENOMIC DNA]</scope>
    <source>
        <strain evidence="1 2">DSM 27180</strain>
    </source>
</reference>
<comment type="caution">
    <text evidence="1">The sequence shown here is derived from an EMBL/GenBank/DDBJ whole genome shotgun (WGS) entry which is preliminary data.</text>
</comment>
<sequence length="213" mass="23316">MNDSPARLMADLKAANHVMDCVSGSSLAESVEVQASVMPHVGFMPPRDPNKSPLWRGPRLRTGTDRHVWADLVWTPETGIRFRQDQDPTNHPDHSSEEYLQWMDRLEDLLDEAERGAAQCTVPGCVEDGPDHTAESMHASEVEWLCADDGAFGGLLSMNYTLEGGQDGAYLEFTQDTFAGSLDDLAAFADALADVAAQLKAKAQRSPFSTHRA</sequence>
<dbReference type="Proteomes" id="UP000479226">
    <property type="component" value="Unassembled WGS sequence"/>
</dbReference>